<accession>A0ABU4APD1</accession>
<protein>
    <submittedName>
        <fullName evidence="4">Multidrug transporter subunit MdtN</fullName>
    </submittedName>
</protein>
<reference evidence="4 5" key="1">
    <citation type="submission" date="2023-10" db="EMBL/GenBank/DDBJ databases">
        <authorList>
            <person name="Venkata Ramana C."/>
            <person name="Sasikala C."/>
            <person name="Dhurka M."/>
        </authorList>
    </citation>
    <scope>NUCLEOTIDE SEQUENCE [LARGE SCALE GENOMIC DNA]</scope>
    <source>
        <strain evidence="4 5">KCTC 32151</strain>
    </source>
</reference>
<evidence type="ECO:0000259" key="2">
    <source>
        <dbReference type="Pfam" id="PF25917"/>
    </source>
</evidence>
<evidence type="ECO:0000313" key="5">
    <source>
        <dbReference type="Proteomes" id="UP001185659"/>
    </source>
</evidence>
<dbReference type="RefSeq" id="WP_113154164.1">
    <property type="nucleotide sequence ID" value="NZ_JAWLIP010000008.1"/>
</dbReference>
<dbReference type="SUPFAM" id="SSF111369">
    <property type="entry name" value="HlyD-like secretion proteins"/>
    <property type="match status" value="2"/>
</dbReference>
<feature type="coiled-coil region" evidence="1">
    <location>
        <begin position="157"/>
        <end position="184"/>
    </location>
</feature>
<dbReference type="Proteomes" id="UP001185659">
    <property type="component" value="Unassembled WGS sequence"/>
</dbReference>
<dbReference type="PANTHER" id="PTHR30367">
    <property type="entry name" value="P-HYDROXYBENZOIC ACID EFFLUX PUMP SUBUNIT AAEA-RELATED"/>
    <property type="match status" value="1"/>
</dbReference>
<feature type="domain" description="p-hydroxybenzoic acid efflux pump subunit AaeA-like beta-barrel" evidence="3">
    <location>
        <begin position="252"/>
        <end position="343"/>
    </location>
</feature>
<keyword evidence="1" id="KW-0175">Coiled coil</keyword>
<evidence type="ECO:0000313" key="4">
    <source>
        <dbReference type="EMBL" id="MDV6228079.1"/>
    </source>
</evidence>
<comment type="caution">
    <text evidence="4">The sequence shown here is derived from an EMBL/GenBank/DDBJ whole genome shotgun (WGS) entry which is preliminary data.</text>
</comment>
<proteinExistence type="predicted"/>
<dbReference type="Pfam" id="PF25963">
    <property type="entry name" value="Beta-barrel_AAEA"/>
    <property type="match status" value="1"/>
</dbReference>
<dbReference type="Gene3D" id="2.40.50.100">
    <property type="match status" value="1"/>
</dbReference>
<evidence type="ECO:0000256" key="1">
    <source>
        <dbReference type="SAM" id="Coils"/>
    </source>
</evidence>
<dbReference type="Gene3D" id="1.10.287.470">
    <property type="entry name" value="Helix hairpin bin"/>
    <property type="match status" value="1"/>
</dbReference>
<dbReference type="EMBL" id="JAWLIP010000008">
    <property type="protein sequence ID" value="MDV6228079.1"/>
    <property type="molecule type" value="Genomic_DNA"/>
</dbReference>
<dbReference type="PANTHER" id="PTHR30367:SF1">
    <property type="entry name" value="MULTIDRUG RESISTANCE PROTEIN MDTN"/>
    <property type="match status" value="1"/>
</dbReference>
<name>A0ABU4APD1_9HYPH</name>
<dbReference type="InterPro" id="IPR058634">
    <property type="entry name" value="AaeA-lik-b-barrel"/>
</dbReference>
<sequence>MKHSPSRRVLAVLGGAISLAIIAGAGALAYRSHLETQANPLSDDASLDAETVSIAAGVAGRIKALHVSENAMVREGDILVELDDSAYRMAVEQTRADLEIATAAAHDQTRNIQAERANAQIAAEQVARATANLELATQTLDRLLPMQSKGYVSAQQIDDARTVKRDAEVSLNEALRQQEAAEALVGDEEGVEALIRARQAALAIAEHELAGTVIRAPADGRVVDLTVGKGGYVLPAQSMFTLIKTDAWFASAAYVETVLPSISVGDCATVYALADRKRAIKGTVESIGWGVSSKDFIRLPVGLPIVPKSLDWVRVQQRFPVRIRLVDPPEDLMRVGASAVSVIHRDDSC</sequence>
<dbReference type="Gene3D" id="2.40.30.170">
    <property type="match status" value="1"/>
</dbReference>
<dbReference type="Pfam" id="PF25917">
    <property type="entry name" value="BSH_RND"/>
    <property type="match status" value="1"/>
</dbReference>
<dbReference type="InterPro" id="IPR058625">
    <property type="entry name" value="MdtA-like_BSH"/>
</dbReference>
<keyword evidence="5" id="KW-1185">Reference proteome</keyword>
<gene>
    <name evidence="4" type="primary">mdtN</name>
    <name evidence="4" type="ORF">R2G56_17425</name>
</gene>
<feature type="domain" description="Multidrug resistance protein MdtA-like barrel-sandwich hybrid" evidence="2">
    <location>
        <begin position="50"/>
        <end position="243"/>
    </location>
</feature>
<organism evidence="4 5">
    <name type="scientific">Nitratireductor aquimarinus</name>
    <dbReference type="NCBI Taxonomy" id="889300"/>
    <lineage>
        <taxon>Bacteria</taxon>
        <taxon>Pseudomonadati</taxon>
        <taxon>Pseudomonadota</taxon>
        <taxon>Alphaproteobacteria</taxon>
        <taxon>Hyphomicrobiales</taxon>
        <taxon>Phyllobacteriaceae</taxon>
        <taxon>Nitratireductor</taxon>
    </lineage>
</organism>
<dbReference type="InterPro" id="IPR050393">
    <property type="entry name" value="MFP_Efflux_Pump"/>
</dbReference>
<dbReference type="NCBIfam" id="NF007785">
    <property type="entry name" value="PRK10476.1"/>
    <property type="match status" value="1"/>
</dbReference>
<evidence type="ECO:0000259" key="3">
    <source>
        <dbReference type="Pfam" id="PF25963"/>
    </source>
</evidence>